<dbReference type="EMBL" id="LUAW01000014">
    <property type="protein sequence ID" value="KYQ72600.1"/>
    <property type="molecule type" value="Genomic_DNA"/>
</dbReference>
<dbReference type="STRING" id="1806892.AZH43_08880"/>
<feature type="chain" id="PRO_5007592223" evidence="1">
    <location>
        <begin position="29"/>
        <end position="365"/>
    </location>
</feature>
<evidence type="ECO:0000256" key="1">
    <source>
        <dbReference type="SAM" id="SignalP"/>
    </source>
</evidence>
<comment type="caution">
    <text evidence="2">The sequence shown here is derived from an EMBL/GenBank/DDBJ whole genome shotgun (WGS) entry which is preliminary data.</text>
</comment>
<evidence type="ECO:0000313" key="3">
    <source>
        <dbReference type="Proteomes" id="UP000076276"/>
    </source>
</evidence>
<gene>
    <name evidence="2" type="ORF">AZH43_08880</name>
</gene>
<evidence type="ECO:0000313" key="2">
    <source>
        <dbReference type="EMBL" id="KYQ72600.1"/>
    </source>
</evidence>
<dbReference type="RefSeq" id="WP_081406779.1">
    <property type="nucleotide sequence ID" value="NZ_CBCSIK010000001.1"/>
</dbReference>
<dbReference type="Proteomes" id="UP000076276">
    <property type="component" value="Unassembled WGS sequence"/>
</dbReference>
<feature type="signal peptide" evidence="1">
    <location>
        <begin position="1"/>
        <end position="28"/>
    </location>
</feature>
<keyword evidence="1" id="KW-0732">Signal</keyword>
<dbReference type="AlphaFoldDB" id="A0A151Y3J9"/>
<protein>
    <submittedName>
        <fullName evidence="2">Uncharacterized protein</fullName>
    </submittedName>
</protein>
<keyword evidence="3" id="KW-1185">Reference proteome</keyword>
<accession>A0A151Y3J9</accession>
<proteinExistence type="predicted"/>
<dbReference type="OrthoDB" id="6680869at2"/>
<reference evidence="2 3" key="1">
    <citation type="submission" date="2016-03" db="EMBL/GenBank/DDBJ databases">
        <title>Acinetobacter genomospecies 28 strain ANC 4149.</title>
        <authorList>
            <person name="Radolfova-Krizova L."/>
            <person name="Nemec A."/>
        </authorList>
    </citation>
    <scope>NUCLEOTIDE SEQUENCE [LARGE SCALE GENOMIC DNA]</scope>
    <source>
        <strain evidence="2 3">ANC 4149</strain>
    </source>
</reference>
<name>A0A151Y3J9_9GAMM</name>
<sequence>MPYLKIKKLTALTFSAALLTGLSAAAHAELEEDIQQVIYIDASLDGEEDDSIYPENWSDSKKIHDPNYNPHQDSSQQYLSNRRHFVINGKQSVYYYPLSEDKNPAIFYDAPSGSANFALSQSFGKNRQAIHLEPQLQHQLKDHQLFSIQPHGSNLMLIFRSRYLNTPAEMKRNTAFDSAFASYFYRSSYELIEVTPKGKILHRVQFIAPNPENGMGFGPKQNAKTGNNHDNVIEYSTNTPGVYQTLKPYNVEYRYEYQSGKLSKHTEKRLLTLSERAALRDDAGSVNAENMQDEYDETHKNAPPEPSSCLNDYWVFHDKAAPKGSRWGNPWMQQQQALYQRFIQEYENGKTYTWLRFRQRFCRLN</sequence>
<organism evidence="2 3">
    <name type="scientific">Acinetobacter pragensis</name>
    <dbReference type="NCBI Taxonomy" id="1806892"/>
    <lineage>
        <taxon>Bacteria</taxon>
        <taxon>Pseudomonadati</taxon>
        <taxon>Pseudomonadota</taxon>
        <taxon>Gammaproteobacteria</taxon>
        <taxon>Moraxellales</taxon>
        <taxon>Moraxellaceae</taxon>
        <taxon>Acinetobacter</taxon>
    </lineage>
</organism>